<dbReference type="Proteomes" id="UP000001258">
    <property type="component" value="Chromosome"/>
</dbReference>
<sequence>MKVSSKGEYCLRALIILAKQPERRFTVHELSKHTLVPPPYLEKLLSQLRVLSYITSKRGKGGGYQLSRDARDISMGEVIRQLEGPLAPMSCVSVTSYQSCELEQGCLLKPLWGLVRDTVANVLDQTTLADLIENKLGQRKVK</sequence>
<dbReference type="Pfam" id="PF02082">
    <property type="entry name" value="Rrf2"/>
    <property type="match status" value="1"/>
</dbReference>
<dbReference type="GO" id="GO:0003677">
    <property type="term" value="F:DNA binding"/>
    <property type="evidence" value="ECO:0007669"/>
    <property type="project" value="UniProtKB-KW"/>
</dbReference>
<dbReference type="SMR" id="Q9K881"/>
<keyword evidence="3" id="KW-1185">Reference proteome</keyword>
<dbReference type="PROSITE" id="PS01332">
    <property type="entry name" value="HTH_RRF2_1"/>
    <property type="match status" value="1"/>
</dbReference>
<evidence type="ECO:0000313" key="3">
    <source>
        <dbReference type="Proteomes" id="UP000001258"/>
    </source>
</evidence>
<dbReference type="InterPro" id="IPR036390">
    <property type="entry name" value="WH_DNA-bd_sf"/>
</dbReference>
<dbReference type="DNASU" id="890484"/>
<dbReference type="PIR" id="E84040">
    <property type="entry name" value="E84040"/>
</dbReference>
<dbReference type="eggNOG" id="COG1959">
    <property type="taxonomic scope" value="Bacteria"/>
</dbReference>
<dbReference type="SUPFAM" id="SSF46785">
    <property type="entry name" value="Winged helix' DNA-binding domain"/>
    <property type="match status" value="1"/>
</dbReference>
<dbReference type="Gene3D" id="1.10.10.10">
    <property type="entry name" value="Winged helix-like DNA-binding domain superfamily/Winged helix DNA-binding domain"/>
    <property type="match status" value="1"/>
</dbReference>
<evidence type="ECO:0000256" key="1">
    <source>
        <dbReference type="ARBA" id="ARBA00023125"/>
    </source>
</evidence>
<proteinExistence type="predicted"/>
<evidence type="ECO:0000313" key="2">
    <source>
        <dbReference type="EMBL" id="BAB06844.1"/>
    </source>
</evidence>
<dbReference type="InterPro" id="IPR000944">
    <property type="entry name" value="Tscrpt_reg_Rrf2"/>
</dbReference>
<dbReference type="GO" id="GO:0003700">
    <property type="term" value="F:DNA-binding transcription factor activity"/>
    <property type="evidence" value="ECO:0007669"/>
    <property type="project" value="TreeGrafter"/>
</dbReference>
<dbReference type="InterPro" id="IPR030489">
    <property type="entry name" value="TR_Rrf2-type_CS"/>
</dbReference>
<name>Q9K881_HALH5</name>
<dbReference type="KEGG" id="bha:BH3125"/>
<dbReference type="RefSeq" id="WP_010899269.1">
    <property type="nucleotide sequence ID" value="NC_002570.2"/>
</dbReference>
<reference evidence="2 3" key="1">
    <citation type="journal article" date="2000" name="Nucleic Acids Res.">
        <title>Complete genome sequence of the alkaliphilic bacterium Bacillus halodurans and genomic sequence comparison with Bacillus subtilis.</title>
        <authorList>
            <person name="Takami H."/>
            <person name="Nakasone K."/>
            <person name="Takaki Y."/>
            <person name="Maeno G."/>
            <person name="Sasaki R."/>
            <person name="Masui N."/>
            <person name="Fuji F."/>
            <person name="Hirama C."/>
            <person name="Nakamura Y."/>
            <person name="Ogasawara N."/>
            <person name="Kuhara S."/>
            <person name="Horikoshi K."/>
        </authorList>
    </citation>
    <scope>NUCLEOTIDE SEQUENCE [LARGE SCALE GENOMIC DNA]</scope>
    <source>
        <strain evidence="3">ATCC BAA-125 / DSM 18197 / FERM 7344 / JCM 9153 / C-125</strain>
    </source>
</reference>
<dbReference type="HOGENOM" id="CLU_107144_0_1_9"/>
<dbReference type="OrthoDB" id="9795923at2"/>
<dbReference type="NCBIfam" id="TIGR00738">
    <property type="entry name" value="rrf2_super"/>
    <property type="match status" value="1"/>
</dbReference>
<keyword evidence="1" id="KW-0238">DNA-binding</keyword>
<dbReference type="GO" id="GO:0005829">
    <property type="term" value="C:cytosol"/>
    <property type="evidence" value="ECO:0007669"/>
    <property type="project" value="TreeGrafter"/>
</dbReference>
<gene>
    <name evidence="2" type="ordered locus">BH3125</name>
</gene>
<dbReference type="PROSITE" id="PS51197">
    <property type="entry name" value="HTH_RRF2_2"/>
    <property type="match status" value="1"/>
</dbReference>
<dbReference type="PANTHER" id="PTHR33221:SF5">
    <property type="entry name" value="HTH-TYPE TRANSCRIPTIONAL REGULATOR ISCR"/>
    <property type="match status" value="1"/>
</dbReference>
<dbReference type="AlphaFoldDB" id="Q9K881"/>
<protein>
    <submittedName>
        <fullName evidence="2">BH3125 protein</fullName>
    </submittedName>
</protein>
<organism evidence="2 3">
    <name type="scientific">Halalkalibacterium halodurans (strain ATCC BAA-125 / DSM 18197 / FERM 7344 / JCM 9153 / C-125)</name>
    <name type="common">Bacillus halodurans</name>
    <dbReference type="NCBI Taxonomy" id="272558"/>
    <lineage>
        <taxon>Bacteria</taxon>
        <taxon>Bacillati</taxon>
        <taxon>Bacillota</taxon>
        <taxon>Bacilli</taxon>
        <taxon>Bacillales</taxon>
        <taxon>Bacillaceae</taxon>
        <taxon>Halalkalibacterium (ex Joshi et al. 2022)</taxon>
    </lineage>
</organism>
<dbReference type="STRING" id="272558.gene:10729037"/>
<dbReference type="PANTHER" id="PTHR33221">
    <property type="entry name" value="WINGED HELIX-TURN-HELIX TRANSCRIPTIONAL REGULATOR, RRF2 FAMILY"/>
    <property type="match status" value="1"/>
</dbReference>
<dbReference type="InterPro" id="IPR036388">
    <property type="entry name" value="WH-like_DNA-bd_sf"/>
</dbReference>
<dbReference type="EMBL" id="BA000004">
    <property type="protein sequence ID" value="BAB06844.1"/>
    <property type="molecule type" value="Genomic_DNA"/>
</dbReference>
<accession>Q9K881</accession>